<comment type="caution">
    <text evidence="1">The sequence shown here is derived from an EMBL/GenBank/DDBJ whole genome shotgun (WGS) entry which is preliminary data.</text>
</comment>
<name>A0A4Y1ZI08_9BACL</name>
<dbReference type="RefSeq" id="WP_262393195.1">
    <property type="nucleotide sequence ID" value="NZ_BEXB01000037.1"/>
</dbReference>
<dbReference type="SUPFAM" id="SSF53756">
    <property type="entry name" value="UDP-Glycosyltransferase/glycogen phosphorylase"/>
    <property type="match status" value="1"/>
</dbReference>
<dbReference type="InterPro" id="IPR043148">
    <property type="entry name" value="TagF_C"/>
</dbReference>
<dbReference type="EMBL" id="BEXB01000037">
    <property type="protein sequence ID" value="GAY77998.1"/>
    <property type="molecule type" value="Genomic_DNA"/>
</dbReference>
<accession>A0A4Y1ZI08</accession>
<dbReference type="GO" id="GO:0047355">
    <property type="term" value="F:CDP-glycerol glycerophosphotransferase activity"/>
    <property type="evidence" value="ECO:0007669"/>
    <property type="project" value="UniProtKB-EC"/>
</dbReference>
<organism evidence="1 2">
    <name type="scientific">Sporolactobacillus inulinus</name>
    <dbReference type="NCBI Taxonomy" id="2078"/>
    <lineage>
        <taxon>Bacteria</taxon>
        <taxon>Bacillati</taxon>
        <taxon>Bacillota</taxon>
        <taxon>Bacilli</taxon>
        <taxon>Bacillales</taxon>
        <taxon>Sporolactobacillaceae</taxon>
        <taxon>Sporolactobacillus</taxon>
    </lineage>
</organism>
<sequence>METYHSRKKVFLWNTSIETMINQPNWIEMLSKVIHSFLTRNDCILLWRPHPLLLSSIRSMRTNYEKPYLNLIKTASSLDNVIIDHENDVYTAMRESDALISDYSSIMIQYSITGKPILCLTGTSQMRESKCNLFDYWSNYFLNDGVSVDIFCDMVLQGKDPKNRNVSSQ</sequence>
<evidence type="ECO:0000313" key="2">
    <source>
        <dbReference type="Proteomes" id="UP000319716"/>
    </source>
</evidence>
<dbReference type="Proteomes" id="UP000319716">
    <property type="component" value="Unassembled WGS sequence"/>
</dbReference>
<dbReference type="GO" id="GO:0016020">
    <property type="term" value="C:membrane"/>
    <property type="evidence" value="ECO:0007669"/>
    <property type="project" value="InterPro"/>
</dbReference>
<gene>
    <name evidence="1" type="ORF">NBRC111894_3552</name>
</gene>
<protein>
    <submittedName>
        <fullName evidence="1">CDP-glycerol:poly(Glycerophosphate) glycerophosphotransferase</fullName>
        <ecNumber evidence="1">2.7.8.12</ecNumber>
    </submittedName>
</protein>
<dbReference type="Gene3D" id="3.40.50.12580">
    <property type="match status" value="1"/>
</dbReference>
<dbReference type="Pfam" id="PF04464">
    <property type="entry name" value="Glyphos_transf"/>
    <property type="match status" value="1"/>
</dbReference>
<proteinExistence type="predicted"/>
<evidence type="ECO:0000313" key="1">
    <source>
        <dbReference type="EMBL" id="GAY77998.1"/>
    </source>
</evidence>
<dbReference type="EC" id="2.7.8.12" evidence="1"/>
<dbReference type="AlphaFoldDB" id="A0A4Y1ZI08"/>
<reference evidence="1 2" key="1">
    <citation type="submission" date="2017-11" db="EMBL/GenBank/DDBJ databases">
        <title>Draft Genome Sequence of Sporolactobacillus inulinus NBRC 111894 Isolated from Koso, a Japanese Sugar-Vegetable Fermented Beverage.</title>
        <authorList>
            <person name="Chiou T.Y."/>
            <person name="Oshima K."/>
            <person name="Suda W."/>
            <person name="Hattori M."/>
            <person name="Takahashi T."/>
        </authorList>
    </citation>
    <scope>NUCLEOTIDE SEQUENCE [LARGE SCALE GENOMIC DNA]</scope>
    <source>
        <strain evidence="1 2">NBRC111894</strain>
    </source>
</reference>
<keyword evidence="1" id="KW-0808">Transferase</keyword>
<dbReference type="InterPro" id="IPR007554">
    <property type="entry name" value="Glycerophosphate_synth"/>
</dbReference>